<dbReference type="Gene3D" id="3.40.630.10">
    <property type="entry name" value="Zn peptidases"/>
    <property type="match status" value="1"/>
</dbReference>
<dbReference type="InterPro" id="IPR011650">
    <property type="entry name" value="Peptidase_M20_dimer"/>
</dbReference>
<dbReference type="GO" id="GO:0046872">
    <property type="term" value="F:metal ion binding"/>
    <property type="evidence" value="ECO:0007669"/>
    <property type="project" value="UniProtKB-KW"/>
</dbReference>
<name>A0A211ZPV0_9PROT</name>
<dbReference type="SUPFAM" id="SSF53187">
    <property type="entry name" value="Zn-dependent exopeptidases"/>
    <property type="match status" value="1"/>
</dbReference>
<evidence type="ECO:0000259" key="3">
    <source>
        <dbReference type="Pfam" id="PF07687"/>
    </source>
</evidence>
<keyword evidence="2" id="KW-0479">Metal-binding</keyword>
<feature type="binding site" evidence="2">
    <location>
        <position position="156"/>
    </location>
    <ligand>
        <name>Mn(2+)</name>
        <dbReference type="ChEBI" id="CHEBI:29035"/>
        <label>2</label>
    </ligand>
</feature>
<dbReference type="Gene3D" id="3.30.70.360">
    <property type="match status" value="1"/>
</dbReference>
<dbReference type="STRING" id="1122125.GCA_000423185_01179"/>
<evidence type="ECO:0000313" key="4">
    <source>
        <dbReference type="EMBL" id="OWJ67308.1"/>
    </source>
</evidence>
<dbReference type="Pfam" id="PF01546">
    <property type="entry name" value="Peptidase_M20"/>
    <property type="match status" value="1"/>
</dbReference>
<dbReference type="Pfam" id="PF07687">
    <property type="entry name" value="M20_dimer"/>
    <property type="match status" value="1"/>
</dbReference>
<dbReference type="AlphaFoldDB" id="A0A211ZPV0"/>
<evidence type="ECO:0000256" key="2">
    <source>
        <dbReference type="PIRSR" id="PIRSR005962-1"/>
    </source>
</evidence>
<organism evidence="4 5">
    <name type="scientific">Inquilinus limosus</name>
    <dbReference type="NCBI Taxonomy" id="171674"/>
    <lineage>
        <taxon>Bacteria</taxon>
        <taxon>Pseudomonadati</taxon>
        <taxon>Pseudomonadota</taxon>
        <taxon>Alphaproteobacteria</taxon>
        <taxon>Rhodospirillales</taxon>
        <taxon>Rhodospirillaceae</taxon>
        <taxon>Inquilinus</taxon>
    </lineage>
</organism>
<evidence type="ECO:0000313" key="5">
    <source>
        <dbReference type="Proteomes" id="UP000196655"/>
    </source>
</evidence>
<dbReference type="InterPro" id="IPR002933">
    <property type="entry name" value="Peptidase_M20"/>
</dbReference>
<dbReference type="PANTHER" id="PTHR11014:SF63">
    <property type="entry name" value="METALLOPEPTIDASE, PUTATIVE (AFU_ORTHOLOGUE AFUA_6G09600)-RELATED"/>
    <property type="match status" value="1"/>
</dbReference>
<dbReference type="CDD" id="cd05666">
    <property type="entry name" value="M20_Acy1-like"/>
    <property type="match status" value="1"/>
</dbReference>
<comment type="caution">
    <text evidence="4">The sequence shown here is derived from an EMBL/GenBank/DDBJ whole genome shotgun (WGS) entry which is preliminary data.</text>
</comment>
<keyword evidence="5" id="KW-1185">Reference proteome</keyword>
<evidence type="ECO:0000256" key="1">
    <source>
        <dbReference type="ARBA" id="ARBA00022801"/>
    </source>
</evidence>
<dbReference type="InterPro" id="IPR036264">
    <property type="entry name" value="Bact_exopeptidase_dim_dom"/>
</dbReference>
<feature type="domain" description="Peptidase M20 dimerisation" evidence="3">
    <location>
        <begin position="205"/>
        <end position="302"/>
    </location>
</feature>
<accession>A0A211ZPV0</accession>
<dbReference type="InterPro" id="IPR017439">
    <property type="entry name" value="Amidohydrolase"/>
</dbReference>
<dbReference type="OrthoDB" id="9777385at2"/>
<protein>
    <submittedName>
        <fullName evidence="4">Amidohydrolase</fullName>
    </submittedName>
</protein>
<comment type="cofactor">
    <cofactor evidence="2">
        <name>Mn(2+)</name>
        <dbReference type="ChEBI" id="CHEBI:29035"/>
    </cofactor>
    <text evidence="2">The Mn(2+) ion enhances activity.</text>
</comment>
<keyword evidence="2" id="KW-0464">Manganese</keyword>
<sequence>MSYLSQQPQSGGAIVTAEPKDILAEIRSYEDELIAIRRDIHAHPETGFEEVRTAALVAKTLRGLGIETHEGIAKTGVVGTLKGTRPGNRAVALRADMDALFIEEKTGLPHASTVPGKMHACGHDGHTAMLLGAARYLSENRDFAGTVHFIFQPAEEGQGGGRLMVEEGLFDRFPADAVYGMHNNPGRAVGEFGIRPGPMLAAADTWTVTFGGTGGHGGSAPHLATDPTVVLAHFILAAQAIVGRNIPSVEPAVISVGHISGGSAGSPNIIPPEVVVSGTARSYSPQVRDTIERRLRETAEGLAATYGCTARVDYQRRYPPLVNHPEQTDIAAGVAASIVGTDKVATSIPPITGAEDFSFMLEQRPGAFIMIGNGVNPDGSYHYVHTPHYDFNDAILALGSTYWVTLVGKELGVEG</sequence>
<gene>
    <name evidence="4" type="ORF">BWR60_09950</name>
</gene>
<feature type="binding site" evidence="2">
    <location>
        <position position="182"/>
    </location>
    <ligand>
        <name>Mn(2+)</name>
        <dbReference type="ChEBI" id="CHEBI:29035"/>
        <label>2</label>
    </ligand>
</feature>
<dbReference type="GO" id="GO:0016787">
    <property type="term" value="F:hydrolase activity"/>
    <property type="evidence" value="ECO:0007669"/>
    <property type="project" value="UniProtKB-KW"/>
</dbReference>
<dbReference type="PANTHER" id="PTHR11014">
    <property type="entry name" value="PEPTIDASE M20 FAMILY MEMBER"/>
    <property type="match status" value="1"/>
</dbReference>
<reference evidence="5" key="1">
    <citation type="submission" date="2017-05" db="EMBL/GenBank/DDBJ databases">
        <authorList>
            <person name="Macchi M."/>
            <person name="Festa S."/>
            <person name="Coppotelli B.M."/>
            <person name="Morelli I.S."/>
        </authorList>
    </citation>
    <scope>NUCLEOTIDE SEQUENCE [LARGE SCALE GENOMIC DNA]</scope>
    <source>
        <strain evidence="5">I</strain>
    </source>
</reference>
<feature type="binding site" evidence="2">
    <location>
        <position position="123"/>
    </location>
    <ligand>
        <name>Mn(2+)</name>
        <dbReference type="ChEBI" id="CHEBI:29035"/>
        <label>2</label>
    </ligand>
</feature>
<dbReference type="SUPFAM" id="SSF55031">
    <property type="entry name" value="Bacterial exopeptidase dimerisation domain"/>
    <property type="match status" value="1"/>
</dbReference>
<dbReference type="PIRSF" id="PIRSF005962">
    <property type="entry name" value="Pept_M20D_amidohydro"/>
    <property type="match status" value="1"/>
</dbReference>
<dbReference type="EMBL" id="NHON01000014">
    <property type="protein sequence ID" value="OWJ67308.1"/>
    <property type="molecule type" value="Genomic_DNA"/>
</dbReference>
<dbReference type="Proteomes" id="UP000196655">
    <property type="component" value="Unassembled WGS sequence"/>
</dbReference>
<dbReference type="NCBIfam" id="TIGR01891">
    <property type="entry name" value="amidohydrolases"/>
    <property type="match status" value="1"/>
</dbReference>
<keyword evidence="1 4" id="KW-0378">Hydrolase</keyword>
<proteinExistence type="predicted"/>
<feature type="binding site" evidence="2">
    <location>
        <position position="121"/>
    </location>
    <ligand>
        <name>Mn(2+)</name>
        <dbReference type="ChEBI" id="CHEBI:29035"/>
        <label>2</label>
    </ligand>
</feature>
<feature type="binding site" evidence="2">
    <location>
        <position position="385"/>
    </location>
    <ligand>
        <name>Mn(2+)</name>
        <dbReference type="ChEBI" id="CHEBI:29035"/>
        <label>2</label>
    </ligand>
</feature>